<feature type="coiled-coil region" evidence="1">
    <location>
        <begin position="98"/>
        <end position="132"/>
    </location>
</feature>
<sequence>MSRTIDELIEDEYAAQQEGVSHIQTIEINGENEKKTDIEVSALLIDISEILRLLSEQMIRLNEVTKSLPETVAALRTTTEAVQCISNELPTIVREQCLEEYKKILGNAVKNYNQMQKASDRWQKSLDKKQEKRFEIITISAIVTPVLLILLISLK</sequence>
<keyword evidence="2" id="KW-1133">Transmembrane helix</keyword>
<proteinExistence type="predicted"/>
<keyword evidence="2" id="KW-0812">Transmembrane</keyword>
<organism evidence="3 4">
    <name type="scientific">Megasphaera paucivorans</name>
    <dbReference type="NCBI Taxonomy" id="349095"/>
    <lineage>
        <taxon>Bacteria</taxon>
        <taxon>Bacillati</taxon>
        <taxon>Bacillota</taxon>
        <taxon>Negativicutes</taxon>
        <taxon>Veillonellales</taxon>
        <taxon>Veillonellaceae</taxon>
        <taxon>Megasphaera</taxon>
    </lineage>
</organism>
<keyword evidence="2" id="KW-0472">Membrane</keyword>
<evidence type="ECO:0000256" key="2">
    <source>
        <dbReference type="SAM" id="Phobius"/>
    </source>
</evidence>
<gene>
    <name evidence="3" type="ORF">SAMN05660299_01131</name>
</gene>
<reference evidence="3 4" key="1">
    <citation type="submission" date="2016-10" db="EMBL/GenBank/DDBJ databases">
        <authorList>
            <person name="de Groot N.N."/>
        </authorList>
    </citation>
    <scope>NUCLEOTIDE SEQUENCE [LARGE SCALE GENOMIC DNA]</scope>
    <source>
        <strain evidence="3 4">DSM 16981</strain>
    </source>
</reference>
<dbReference type="AlphaFoldDB" id="A0A1G9UAU9"/>
<evidence type="ECO:0000313" key="4">
    <source>
        <dbReference type="Proteomes" id="UP000199309"/>
    </source>
</evidence>
<dbReference type="STRING" id="349095.SAMN05660299_01131"/>
<accession>A0A1G9UAU9</accession>
<keyword evidence="1" id="KW-0175">Coiled coil</keyword>
<dbReference type="Proteomes" id="UP000199309">
    <property type="component" value="Unassembled WGS sequence"/>
</dbReference>
<keyword evidence="4" id="KW-1185">Reference proteome</keyword>
<dbReference type="RefSeq" id="WP_091649122.1">
    <property type="nucleotide sequence ID" value="NZ_FNHQ01000009.1"/>
</dbReference>
<dbReference type="OrthoDB" id="3035670at2"/>
<evidence type="ECO:0000313" key="3">
    <source>
        <dbReference type="EMBL" id="SDM57008.1"/>
    </source>
</evidence>
<name>A0A1G9UAU9_9FIRM</name>
<evidence type="ECO:0000256" key="1">
    <source>
        <dbReference type="SAM" id="Coils"/>
    </source>
</evidence>
<dbReference type="EMBL" id="FNHQ01000009">
    <property type="protein sequence ID" value="SDM57008.1"/>
    <property type="molecule type" value="Genomic_DNA"/>
</dbReference>
<protein>
    <submittedName>
        <fullName evidence="3">Uncharacterized protein</fullName>
    </submittedName>
</protein>
<feature type="transmembrane region" description="Helical" evidence="2">
    <location>
        <begin position="134"/>
        <end position="154"/>
    </location>
</feature>